<sequence length="288" mass="32800">MREGADNSFTDSSAACISMEKELKNKSSSGSSFALDTDLSVPRPYSHESVVVVSIVIVVGRRRSINGVTPATTWSSFGLVFMVVSGFTQRGGLLKVVLPERSRRIEMIVVDWDIVVRVRRRFLGILRLGMTVVSFVHDLRDMSLQVPFDFLLRGTIGRDIGVLILIWFSGFLMCSSLVVDFSLVLPVNKTKIESEHFRHIQMNQRHENQQEEMNIPSWKKEALFVVETRNQSTWSLQESFQLLEMEQSATKNYNQPNISHKQKNQHLVIQKKSKLTLELKGKKGESKN</sequence>
<name>A0A118K6U4_CYNCS</name>
<reference evidence="2 3" key="1">
    <citation type="journal article" date="2016" name="Sci. Rep.">
        <title>The genome sequence of the outbreeding globe artichoke constructed de novo incorporating a phase-aware low-pass sequencing strategy of F1 progeny.</title>
        <authorList>
            <person name="Scaglione D."/>
            <person name="Reyes-Chin-Wo S."/>
            <person name="Acquadro A."/>
            <person name="Froenicke L."/>
            <person name="Portis E."/>
            <person name="Beitel C."/>
            <person name="Tirone M."/>
            <person name="Mauro R."/>
            <person name="Lo Monaco A."/>
            <person name="Mauromicale G."/>
            <person name="Faccioli P."/>
            <person name="Cattivelli L."/>
            <person name="Rieseberg L."/>
            <person name="Michelmore R."/>
            <person name="Lanteri S."/>
        </authorList>
    </citation>
    <scope>NUCLEOTIDE SEQUENCE [LARGE SCALE GENOMIC DNA]</scope>
    <source>
        <strain evidence="2">2C</strain>
    </source>
</reference>
<evidence type="ECO:0000313" key="3">
    <source>
        <dbReference type="Proteomes" id="UP000243975"/>
    </source>
</evidence>
<dbReference type="Proteomes" id="UP000243975">
    <property type="component" value="Unassembled WGS sequence"/>
</dbReference>
<protein>
    <recommendedName>
        <fullName evidence="4">Transmembrane protein</fullName>
    </recommendedName>
</protein>
<accession>A0A118K6U4</accession>
<dbReference type="EMBL" id="LEKV01000804">
    <property type="protein sequence ID" value="KVI11207.1"/>
    <property type="molecule type" value="Genomic_DNA"/>
</dbReference>
<organism evidence="2 3">
    <name type="scientific">Cynara cardunculus var. scolymus</name>
    <name type="common">Globe artichoke</name>
    <name type="synonym">Cynara scolymus</name>
    <dbReference type="NCBI Taxonomy" id="59895"/>
    <lineage>
        <taxon>Eukaryota</taxon>
        <taxon>Viridiplantae</taxon>
        <taxon>Streptophyta</taxon>
        <taxon>Embryophyta</taxon>
        <taxon>Tracheophyta</taxon>
        <taxon>Spermatophyta</taxon>
        <taxon>Magnoliopsida</taxon>
        <taxon>eudicotyledons</taxon>
        <taxon>Gunneridae</taxon>
        <taxon>Pentapetalae</taxon>
        <taxon>asterids</taxon>
        <taxon>campanulids</taxon>
        <taxon>Asterales</taxon>
        <taxon>Asteraceae</taxon>
        <taxon>Carduoideae</taxon>
        <taxon>Cardueae</taxon>
        <taxon>Carduinae</taxon>
        <taxon>Cynara</taxon>
    </lineage>
</organism>
<evidence type="ECO:0000313" key="2">
    <source>
        <dbReference type="EMBL" id="KVI11207.1"/>
    </source>
</evidence>
<comment type="caution">
    <text evidence="2">The sequence shown here is derived from an EMBL/GenBank/DDBJ whole genome shotgun (WGS) entry which is preliminary data.</text>
</comment>
<keyword evidence="3" id="KW-1185">Reference proteome</keyword>
<feature type="transmembrane region" description="Helical" evidence="1">
    <location>
        <begin position="160"/>
        <end position="185"/>
    </location>
</feature>
<keyword evidence="1" id="KW-1133">Transmembrane helix</keyword>
<keyword evidence="1" id="KW-0472">Membrane</keyword>
<evidence type="ECO:0008006" key="4">
    <source>
        <dbReference type="Google" id="ProtNLM"/>
    </source>
</evidence>
<gene>
    <name evidence="2" type="ORF">Ccrd_010385</name>
</gene>
<evidence type="ECO:0000256" key="1">
    <source>
        <dbReference type="SAM" id="Phobius"/>
    </source>
</evidence>
<proteinExistence type="predicted"/>
<dbReference type="Gramene" id="KVI11207">
    <property type="protein sequence ID" value="KVI11207"/>
    <property type="gene ID" value="Ccrd_010385"/>
</dbReference>
<keyword evidence="1" id="KW-0812">Transmembrane</keyword>
<dbReference type="AlphaFoldDB" id="A0A118K6U4"/>